<proteinExistence type="predicted"/>
<dbReference type="EMBL" id="HBUE01048708">
    <property type="protein sequence ID" value="CAG6463555.1"/>
    <property type="molecule type" value="Transcribed_RNA"/>
</dbReference>
<protein>
    <submittedName>
        <fullName evidence="2">(northern house mosquito) hypothetical protein</fullName>
    </submittedName>
</protein>
<accession>A0A8D8AXM8</accession>
<feature type="region of interest" description="Disordered" evidence="1">
    <location>
        <begin position="46"/>
        <end position="103"/>
    </location>
</feature>
<organism evidence="2">
    <name type="scientific">Culex pipiens</name>
    <name type="common">House mosquito</name>
    <dbReference type="NCBI Taxonomy" id="7175"/>
    <lineage>
        <taxon>Eukaryota</taxon>
        <taxon>Metazoa</taxon>
        <taxon>Ecdysozoa</taxon>
        <taxon>Arthropoda</taxon>
        <taxon>Hexapoda</taxon>
        <taxon>Insecta</taxon>
        <taxon>Pterygota</taxon>
        <taxon>Neoptera</taxon>
        <taxon>Endopterygota</taxon>
        <taxon>Diptera</taxon>
        <taxon>Nematocera</taxon>
        <taxon>Culicoidea</taxon>
        <taxon>Culicidae</taxon>
        <taxon>Culicinae</taxon>
        <taxon>Culicini</taxon>
        <taxon>Culex</taxon>
        <taxon>Culex</taxon>
    </lineage>
</organism>
<dbReference type="AlphaFoldDB" id="A0A8D8AXM8"/>
<sequence>MERVGTFSLAEPQELPYYFLPHHAVVRPESSTTKLRVVFDASAKSSNGQSLNDQLLDPPDRQSAQFSNVQSHSHLGRRKNVPANRCPERRSSIPADPVANQSRLRHRRLSTDDSHLWHRLRSLFGNPGTAANLYRRRSISPSQRFLEPR</sequence>
<reference evidence="2" key="1">
    <citation type="submission" date="2021-05" db="EMBL/GenBank/DDBJ databases">
        <authorList>
            <person name="Alioto T."/>
            <person name="Alioto T."/>
            <person name="Gomez Garrido J."/>
        </authorList>
    </citation>
    <scope>NUCLEOTIDE SEQUENCE</scope>
</reference>
<feature type="compositionally biased region" description="Polar residues" evidence="1">
    <location>
        <begin position="62"/>
        <end position="73"/>
    </location>
</feature>
<name>A0A8D8AXM8_CULPI</name>
<evidence type="ECO:0000256" key="1">
    <source>
        <dbReference type="SAM" id="MobiDB-lite"/>
    </source>
</evidence>
<evidence type="ECO:0000313" key="2">
    <source>
        <dbReference type="EMBL" id="CAG6463555.1"/>
    </source>
</evidence>